<dbReference type="InterPro" id="IPR011639">
    <property type="entry name" value="MethylTrfase_TaqI-like_dom"/>
</dbReference>
<feature type="domain" description="MmeI-like target recognition" evidence="8">
    <location>
        <begin position="1031"/>
        <end position="1213"/>
    </location>
</feature>
<dbReference type="InterPro" id="IPR002052">
    <property type="entry name" value="DNA_methylase_N6_adenine_CS"/>
</dbReference>
<accession>A0ABW1ADJ1</accession>
<dbReference type="GO" id="GO:0008168">
    <property type="term" value="F:methyltransferase activity"/>
    <property type="evidence" value="ECO:0007669"/>
    <property type="project" value="UniProtKB-KW"/>
</dbReference>
<dbReference type="PANTHER" id="PTHR33841:SF1">
    <property type="entry name" value="DNA METHYLTRANSFERASE A"/>
    <property type="match status" value="1"/>
</dbReference>
<feature type="region of interest" description="Disordered" evidence="6">
    <location>
        <begin position="1346"/>
        <end position="1386"/>
    </location>
</feature>
<dbReference type="PRINTS" id="PR00507">
    <property type="entry name" value="N12N6MTFRASE"/>
</dbReference>
<evidence type="ECO:0000256" key="1">
    <source>
        <dbReference type="ARBA" id="ARBA00011900"/>
    </source>
</evidence>
<keyword evidence="10" id="KW-1185">Reference proteome</keyword>
<protein>
    <recommendedName>
        <fullName evidence="1">site-specific DNA-methyltransferase (adenine-specific)</fullName>
        <ecNumber evidence="1">2.1.1.72</ecNumber>
    </recommendedName>
</protein>
<reference evidence="10" key="1">
    <citation type="journal article" date="2019" name="Int. J. Syst. Evol. Microbiol.">
        <title>The Global Catalogue of Microorganisms (GCM) 10K type strain sequencing project: providing services to taxonomists for standard genome sequencing and annotation.</title>
        <authorList>
            <consortium name="The Broad Institute Genomics Platform"/>
            <consortium name="The Broad Institute Genome Sequencing Center for Infectious Disease"/>
            <person name="Wu L."/>
            <person name="Ma J."/>
        </authorList>
    </citation>
    <scope>NUCLEOTIDE SEQUENCE [LARGE SCALE GENOMIC DNA]</scope>
    <source>
        <strain evidence="10">KCTC 42087</strain>
    </source>
</reference>
<comment type="caution">
    <text evidence="9">The sequence shown here is derived from an EMBL/GenBank/DDBJ whole genome shotgun (WGS) entry which is preliminary data.</text>
</comment>
<evidence type="ECO:0000256" key="5">
    <source>
        <dbReference type="ARBA" id="ARBA00047942"/>
    </source>
</evidence>
<dbReference type="Pfam" id="PF20466">
    <property type="entry name" value="MmeI_TRD"/>
    <property type="match status" value="1"/>
</dbReference>
<evidence type="ECO:0000259" key="8">
    <source>
        <dbReference type="Pfam" id="PF20466"/>
    </source>
</evidence>
<comment type="catalytic activity">
    <reaction evidence="5">
        <text>a 2'-deoxyadenosine in DNA + S-adenosyl-L-methionine = an N(6)-methyl-2'-deoxyadenosine in DNA + S-adenosyl-L-homocysteine + H(+)</text>
        <dbReference type="Rhea" id="RHEA:15197"/>
        <dbReference type="Rhea" id="RHEA-COMP:12418"/>
        <dbReference type="Rhea" id="RHEA-COMP:12419"/>
        <dbReference type="ChEBI" id="CHEBI:15378"/>
        <dbReference type="ChEBI" id="CHEBI:57856"/>
        <dbReference type="ChEBI" id="CHEBI:59789"/>
        <dbReference type="ChEBI" id="CHEBI:90615"/>
        <dbReference type="ChEBI" id="CHEBI:90616"/>
        <dbReference type="EC" id="2.1.1.72"/>
    </reaction>
</comment>
<evidence type="ECO:0000313" key="10">
    <source>
        <dbReference type="Proteomes" id="UP001596074"/>
    </source>
</evidence>
<dbReference type="PANTHER" id="PTHR33841">
    <property type="entry name" value="DNA METHYLTRANSFERASE YEEA-RELATED"/>
    <property type="match status" value="1"/>
</dbReference>
<dbReference type="Proteomes" id="UP001596074">
    <property type="component" value="Unassembled WGS sequence"/>
</dbReference>
<dbReference type="InterPro" id="IPR029063">
    <property type="entry name" value="SAM-dependent_MTases_sf"/>
</dbReference>
<keyword evidence="4" id="KW-0949">S-adenosyl-L-methionine</keyword>
<dbReference type="Pfam" id="PF07669">
    <property type="entry name" value="Eco57I"/>
    <property type="match status" value="1"/>
</dbReference>
<dbReference type="SUPFAM" id="SSF53335">
    <property type="entry name" value="S-adenosyl-L-methionine-dependent methyltransferases"/>
    <property type="match status" value="1"/>
</dbReference>
<evidence type="ECO:0000313" key="9">
    <source>
        <dbReference type="EMBL" id="MFC5752600.1"/>
    </source>
</evidence>
<keyword evidence="3" id="KW-0808">Transferase</keyword>
<feature type="domain" description="Type II methyltransferase M.TaqI-like" evidence="7">
    <location>
        <begin position="649"/>
        <end position="940"/>
    </location>
</feature>
<sequence>MPPRRKPKGPSITQQHAEWVRLLRPDGPFVSATVLASVFGQGLDTVPRPVLERVRQGWKEVQASPQVLLPAWYKLILSELLSCTDAAIAEGAALPEGLRAWSPTDRRARPDAVLYGPDGKGGRAERLLLYRRPWNEPLAKATKQASSPVEQAIDLCRRRATPLALLTNGRLWTLVHARPGEPPTVATFDADLWFEEDELLRAFATLLSARSVLPPATLPDGGGHSASLAALFARSAEKQAEVTDTLGEQVRDAVALLVGEMGRLDRESDGALLAYIPARDAYRGALTVMMRLVFLLYAEEARLVPVGTELYDHSYSVSGLFDLLEAERSRSGEGFGDTRAAAWPRLIATFRAVHAGSEHNALRIPPYGGGLFDPDRYDWLERLPVTDRVVHAILEALLILKQRGERLSYKGLDVEQIGHVYEGLLEYSCRRTTEPHISLIGALNATVPLADVEESSQGEDFDDWLGGKSGATQAKRRKGLAAEPDPDALGQLDAACDNDRELASRVRPFWGLLRPDLRGRPVVHPAGSLIIDKVGDRRATGTHYTPRSLAEEVVEHTLAPLCFSPGPAEGADRPSWSAKAAPELLKLKVLDPAMGSGAFLVSACRYLGDRVVEAWERDGLPDDVIEAVGPDFDRDDLLLEARRRVAAGCLYGVDRDEMAVELAKLSLWLVTLAKDKPFSFLDHALRCGDSLIGLTSEAQIENYHLDPQRGRYINNRTTGMISEVTGPLLTRVQELRERIEAQPVRDAEHGEELARLLGQAERLADRLRLASDAVVAAALSAAGDAKSNRRPHWEEQDEDASDLFEERLTQLADLVEKALEVDEDGYPTFDAEQAEKEARERITPMLKGTRPEPIRPLHWPLEFPEVMRRGGFNAVVGNPPFIGGQKLTGSVGDDVREFLVQWIARDKRGSADLCSYFLLRDLALAPSGRTGIIATNTIAQGDTREVGLDQATEWGWDIYHAIKSQPWPGTASLEVSLVWAGHAASGEKRILDGNEVPAITTSLDAVSRVVGNPYRLATNKEQAFQGSNVLGAGFIINPQQAEELIETDPHNKDVLFPYLNGEDLNQHWDSSARRWVINFHDWSEERATTYKEPFEIVERRVKPFRAQNKRKVRRERWWQYAERAPTLQEAIEGLDWVLTIALVSKTGLPVWQETGQVFSHMLGVFATQRDADFSLLSSAMHFIWWTTKGQSTLRTDARYTPSDGFETFPQPTLSESMDQAGESLHSFRREIMKQRRETHPGLTAIYNLVHNVSVQDEDIVRLREIHVEVDEAVREAYALDEEQEPEIREFEARIAAAPLPSWREIDLGHGFHETRQGVRFTISPQAQLDVLDKLLALNHYRYKQEERKGLHNKPRRKSSRKPARPATLKTTEDVGDGLFAPPDALF</sequence>
<dbReference type="InterPro" id="IPR050953">
    <property type="entry name" value="N4_N6_ade-DNA_methylase"/>
</dbReference>
<proteinExistence type="predicted"/>
<dbReference type="EMBL" id="JBHSON010000091">
    <property type="protein sequence ID" value="MFC5752600.1"/>
    <property type="molecule type" value="Genomic_DNA"/>
</dbReference>
<feature type="compositionally biased region" description="Basic residues" evidence="6">
    <location>
        <begin position="1350"/>
        <end position="1363"/>
    </location>
</feature>
<evidence type="ECO:0000259" key="7">
    <source>
        <dbReference type="Pfam" id="PF07669"/>
    </source>
</evidence>
<evidence type="ECO:0000256" key="6">
    <source>
        <dbReference type="SAM" id="MobiDB-lite"/>
    </source>
</evidence>
<dbReference type="GO" id="GO:0032259">
    <property type="term" value="P:methylation"/>
    <property type="evidence" value="ECO:0007669"/>
    <property type="project" value="UniProtKB-KW"/>
</dbReference>
<dbReference type="InterPro" id="IPR046820">
    <property type="entry name" value="MmeI_TRD"/>
</dbReference>
<keyword evidence="2 9" id="KW-0489">Methyltransferase</keyword>
<dbReference type="EC" id="2.1.1.72" evidence="1"/>
<name>A0ABW1ADJ1_9ACTN</name>
<dbReference type="RefSeq" id="WP_378288745.1">
    <property type="nucleotide sequence ID" value="NZ_JBHSON010000091.1"/>
</dbReference>
<evidence type="ECO:0000256" key="4">
    <source>
        <dbReference type="ARBA" id="ARBA00022691"/>
    </source>
</evidence>
<dbReference type="Gene3D" id="3.40.50.150">
    <property type="entry name" value="Vaccinia Virus protein VP39"/>
    <property type="match status" value="2"/>
</dbReference>
<gene>
    <name evidence="9" type="ORF">ACFPZN_43900</name>
</gene>
<organism evidence="9 10">
    <name type="scientific">Actinomadura rugatobispora</name>
    <dbReference type="NCBI Taxonomy" id="1994"/>
    <lineage>
        <taxon>Bacteria</taxon>
        <taxon>Bacillati</taxon>
        <taxon>Actinomycetota</taxon>
        <taxon>Actinomycetes</taxon>
        <taxon>Streptosporangiales</taxon>
        <taxon>Thermomonosporaceae</taxon>
        <taxon>Actinomadura</taxon>
    </lineage>
</organism>
<evidence type="ECO:0000256" key="3">
    <source>
        <dbReference type="ARBA" id="ARBA00022679"/>
    </source>
</evidence>
<evidence type="ECO:0000256" key="2">
    <source>
        <dbReference type="ARBA" id="ARBA00022603"/>
    </source>
</evidence>
<dbReference type="PROSITE" id="PS00092">
    <property type="entry name" value="N6_MTASE"/>
    <property type="match status" value="1"/>
</dbReference>